<feature type="transmembrane region" description="Helical" evidence="9">
    <location>
        <begin position="284"/>
        <end position="312"/>
    </location>
</feature>
<feature type="transmembrane region" description="Helical" evidence="9">
    <location>
        <begin position="43"/>
        <end position="69"/>
    </location>
</feature>
<evidence type="ECO:0000256" key="4">
    <source>
        <dbReference type="ARBA" id="ARBA00022475"/>
    </source>
</evidence>
<sequence>MSRPAPPGRARRVRERGGAGLPPDRPARTERRRRPPKPPRSTFAAHGTPLVALGLGAAVALAVVASVVWGSADLGAGRVWAALVGGGTATDRTIVWSLRLPRVVLALSVGGGLAVVGVAMQALVRNPLAEPYILGASSGASAGAALFFLGFLPPVVSRAVSMPVAAVAGAWLAVAAVFAVARRGPTLSTTRLLLAGVAMSALLGSVTAFVTYASPEPDKLRTVLFWLLGSLTRARWSEVWAPLAVSLGAGGALWALARPLDLLTMGEEPAAALGVPVEALKRTLVAVAAVATGVLVASAGVIGFVGLIVPHAARLLIGATHRRLVPLAFAGGALFLLLADLAARTVLPGQEVPVGVLTAICGVPFFLALLRGFGRGLG</sequence>
<dbReference type="EMBL" id="JAVRHT010000018">
    <property type="protein sequence ID" value="MDT0631886.1"/>
    <property type="molecule type" value="Genomic_DNA"/>
</dbReference>
<keyword evidence="11" id="KW-1185">Reference proteome</keyword>
<comment type="subcellular location">
    <subcellularLocation>
        <location evidence="1">Cell membrane</location>
        <topology evidence="1">Multi-pass membrane protein</topology>
    </subcellularLocation>
</comment>
<feature type="transmembrane region" description="Helical" evidence="9">
    <location>
        <begin position="354"/>
        <end position="373"/>
    </location>
</feature>
<proteinExistence type="inferred from homology"/>
<feature type="transmembrane region" description="Helical" evidence="9">
    <location>
        <begin position="159"/>
        <end position="180"/>
    </location>
</feature>
<keyword evidence="4" id="KW-1003">Cell membrane</keyword>
<evidence type="ECO:0000256" key="9">
    <source>
        <dbReference type="SAM" id="Phobius"/>
    </source>
</evidence>
<protein>
    <submittedName>
        <fullName evidence="10">Iron ABC transporter permease</fullName>
    </submittedName>
</protein>
<name>A0ABU3BRH0_9BACT</name>
<evidence type="ECO:0000313" key="10">
    <source>
        <dbReference type="EMBL" id="MDT0631886.1"/>
    </source>
</evidence>
<feature type="transmembrane region" description="Helical" evidence="9">
    <location>
        <begin position="324"/>
        <end position="342"/>
    </location>
</feature>
<feature type="transmembrane region" description="Helical" evidence="9">
    <location>
        <begin position="103"/>
        <end position="124"/>
    </location>
</feature>
<evidence type="ECO:0000256" key="1">
    <source>
        <dbReference type="ARBA" id="ARBA00004651"/>
    </source>
</evidence>
<organism evidence="10 11">
    <name type="scientific">Rubrivirga litoralis</name>
    <dbReference type="NCBI Taxonomy" id="3075598"/>
    <lineage>
        <taxon>Bacteria</taxon>
        <taxon>Pseudomonadati</taxon>
        <taxon>Rhodothermota</taxon>
        <taxon>Rhodothermia</taxon>
        <taxon>Rhodothermales</taxon>
        <taxon>Rubricoccaceae</taxon>
        <taxon>Rubrivirga</taxon>
    </lineage>
</organism>
<feature type="transmembrane region" description="Helical" evidence="9">
    <location>
        <begin position="131"/>
        <end position="153"/>
    </location>
</feature>
<dbReference type="Proteomes" id="UP001267426">
    <property type="component" value="Unassembled WGS sequence"/>
</dbReference>
<evidence type="ECO:0000256" key="8">
    <source>
        <dbReference type="SAM" id="MobiDB-lite"/>
    </source>
</evidence>
<gene>
    <name evidence="10" type="ORF">RM540_09030</name>
</gene>
<dbReference type="PANTHER" id="PTHR30472">
    <property type="entry name" value="FERRIC ENTEROBACTIN TRANSPORT SYSTEM PERMEASE PROTEIN"/>
    <property type="match status" value="1"/>
</dbReference>
<comment type="similarity">
    <text evidence="2">Belongs to the binding-protein-dependent transport system permease family. FecCD subfamily.</text>
</comment>
<accession>A0ABU3BRH0</accession>
<evidence type="ECO:0000256" key="6">
    <source>
        <dbReference type="ARBA" id="ARBA00022989"/>
    </source>
</evidence>
<dbReference type="Gene3D" id="1.10.3470.10">
    <property type="entry name" value="ABC transporter involved in vitamin B12 uptake, BtuC"/>
    <property type="match status" value="1"/>
</dbReference>
<comment type="caution">
    <text evidence="10">The sequence shown here is derived from an EMBL/GenBank/DDBJ whole genome shotgun (WGS) entry which is preliminary data.</text>
</comment>
<feature type="transmembrane region" description="Helical" evidence="9">
    <location>
        <begin position="192"/>
        <end position="213"/>
    </location>
</feature>
<keyword evidence="5 9" id="KW-0812">Transmembrane</keyword>
<evidence type="ECO:0000256" key="3">
    <source>
        <dbReference type="ARBA" id="ARBA00022448"/>
    </source>
</evidence>
<evidence type="ECO:0000313" key="11">
    <source>
        <dbReference type="Proteomes" id="UP001267426"/>
    </source>
</evidence>
<dbReference type="Pfam" id="PF01032">
    <property type="entry name" value="FecCD"/>
    <property type="match status" value="1"/>
</dbReference>
<evidence type="ECO:0000256" key="7">
    <source>
        <dbReference type="ARBA" id="ARBA00023136"/>
    </source>
</evidence>
<feature type="region of interest" description="Disordered" evidence="8">
    <location>
        <begin position="1"/>
        <end position="45"/>
    </location>
</feature>
<dbReference type="InterPro" id="IPR037294">
    <property type="entry name" value="ABC_BtuC-like"/>
</dbReference>
<keyword evidence="7 9" id="KW-0472">Membrane</keyword>
<dbReference type="InterPro" id="IPR000522">
    <property type="entry name" value="ABC_transptr_permease_BtuC"/>
</dbReference>
<evidence type="ECO:0000256" key="2">
    <source>
        <dbReference type="ARBA" id="ARBA00007935"/>
    </source>
</evidence>
<keyword evidence="6 9" id="KW-1133">Transmembrane helix</keyword>
<dbReference type="RefSeq" id="WP_311663296.1">
    <property type="nucleotide sequence ID" value="NZ_JAVRHT010000018.1"/>
</dbReference>
<evidence type="ECO:0000256" key="5">
    <source>
        <dbReference type="ARBA" id="ARBA00022692"/>
    </source>
</evidence>
<dbReference type="PANTHER" id="PTHR30472:SF67">
    <property type="entry name" value="PERMEASE OF ABC TRANSPORTER-RELATED"/>
    <property type="match status" value="1"/>
</dbReference>
<dbReference type="CDD" id="cd06550">
    <property type="entry name" value="TM_ABC_iron-siderophores_like"/>
    <property type="match status" value="1"/>
</dbReference>
<dbReference type="SUPFAM" id="SSF81345">
    <property type="entry name" value="ABC transporter involved in vitamin B12 uptake, BtuC"/>
    <property type="match status" value="1"/>
</dbReference>
<reference evidence="10 11" key="1">
    <citation type="submission" date="2023-09" db="EMBL/GenBank/DDBJ databases">
        <authorList>
            <person name="Rey-Velasco X."/>
        </authorList>
    </citation>
    <scope>NUCLEOTIDE SEQUENCE [LARGE SCALE GENOMIC DNA]</scope>
    <source>
        <strain evidence="10 11">F394</strain>
    </source>
</reference>
<keyword evidence="3" id="KW-0813">Transport</keyword>